<dbReference type="Gene3D" id="1.10.4030.10">
    <property type="entry name" value="Porin chaperone SurA, peptide-binding domain"/>
    <property type="match status" value="1"/>
</dbReference>
<comment type="catalytic activity">
    <reaction evidence="7">
        <text>[protein]-peptidylproline (omega=180) = [protein]-peptidylproline (omega=0)</text>
        <dbReference type="Rhea" id="RHEA:16237"/>
        <dbReference type="Rhea" id="RHEA-COMP:10747"/>
        <dbReference type="Rhea" id="RHEA-COMP:10748"/>
        <dbReference type="ChEBI" id="CHEBI:83833"/>
        <dbReference type="ChEBI" id="CHEBI:83834"/>
        <dbReference type="EC" id="5.2.1.8"/>
    </reaction>
</comment>
<keyword evidence="3 7" id="KW-0574">Periplasm</keyword>
<evidence type="ECO:0000256" key="4">
    <source>
        <dbReference type="ARBA" id="ARBA00023110"/>
    </source>
</evidence>
<keyword evidence="6 7" id="KW-0413">Isomerase</keyword>
<dbReference type="EMBL" id="BMXY01000001">
    <property type="protein sequence ID" value="GGZ52095.1"/>
    <property type="molecule type" value="Genomic_DNA"/>
</dbReference>
<keyword evidence="5 7" id="KW-0143">Chaperone</keyword>
<dbReference type="Pfam" id="PF09312">
    <property type="entry name" value="SurA_N"/>
    <property type="match status" value="1"/>
</dbReference>
<dbReference type="EC" id="5.2.1.8" evidence="7"/>
<dbReference type="InterPro" id="IPR050280">
    <property type="entry name" value="OMP_Chaperone_SurA"/>
</dbReference>
<dbReference type="PANTHER" id="PTHR47637:SF1">
    <property type="entry name" value="CHAPERONE SURA"/>
    <property type="match status" value="1"/>
</dbReference>
<dbReference type="InterPro" id="IPR023058">
    <property type="entry name" value="PPIase_PpiC_CS"/>
</dbReference>
<organism evidence="9 10">
    <name type="scientific">Cognatilysobacter xinjiangensis</name>
    <dbReference type="NCBI Taxonomy" id="546892"/>
    <lineage>
        <taxon>Bacteria</taxon>
        <taxon>Pseudomonadati</taxon>
        <taxon>Pseudomonadota</taxon>
        <taxon>Gammaproteobacteria</taxon>
        <taxon>Lysobacterales</taxon>
        <taxon>Lysobacteraceae</taxon>
        <taxon>Cognatilysobacter</taxon>
    </lineage>
</organism>
<evidence type="ECO:0000256" key="7">
    <source>
        <dbReference type="HAMAP-Rule" id="MF_01183"/>
    </source>
</evidence>
<comment type="caution">
    <text evidence="9">The sequence shown here is derived from an EMBL/GenBank/DDBJ whole genome shotgun (WGS) entry which is preliminary data.</text>
</comment>
<keyword evidence="4 7" id="KW-0697">Rotamase</keyword>
<feature type="chain" id="PRO_5044916566" description="Chaperone SurA" evidence="7">
    <location>
        <begin position="33"/>
        <end position="458"/>
    </location>
</feature>
<feature type="domain" description="PpiC" evidence="8">
    <location>
        <begin position="296"/>
        <end position="395"/>
    </location>
</feature>
<proteinExistence type="inferred from homology"/>
<dbReference type="HAMAP" id="MF_01183">
    <property type="entry name" value="Chaperone_SurA"/>
    <property type="match status" value="1"/>
</dbReference>
<protein>
    <recommendedName>
        <fullName evidence="7">Chaperone SurA</fullName>
    </recommendedName>
    <alternativeName>
        <fullName evidence="7">Peptidyl-prolyl cis-trans isomerase SurA</fullName>
        <shortName evidence="7">PPIase SurA</shortName>
        <ecNumber evidence="7">5.2.1.8</ecNumber>
    </alternativeName>
    <alternativeName>
        <fullName evidence="7">Rotamase SurA</fullName>
    </alternativeName>
</protein>
<keyword evidence="1 7" id="KW-0732">Signal</keyword>
<feature type="domain" description="PpiC" evidence="8">
    <location>
        <begin position="182"/>
        <end position="284"/>
    </location>
</feature>
<evidence type="ECO:0000256" key="3">
    <source>
        <dbReference type="ARBA" id="ARBA00022764"/>
    </source>
</evidence>
<evidence type="ECO:0000256" key="2">
    <source>
        <dbReference type="ARBA" id="ARBA00022737"/>
    </source>
</evidence>
<dbReference type="InterPro" id="IPR015391">
    <property type="entry name" value="SurA_N"/>
</dbReference>
<accession>A0ABQ3BNU2</accession>
<dbReference type="InterPro" id="IPR023034">
    <property type="entry name" value="PPIase_SurA"/>
</dbReference>
<keyword evidence="10" id="KW-1185">Reference proteome</keyword>
<evidence type="ECO:0000256" key="1">
    <source>
        <dbReference type="ARBA" id="ARBA00022729"/>
    </source>
</evidence>
<sequence precursor="true">MTTSSRPVKTLLACLLTASLLAPAVAPLPVHAQQQARELDRIAAVVNEDVVLRSELDRAVANIRAQYADRAGQLPPDDVLERQVLERLVLTKLQVARAQETGIRVNDEELDQAIAAIAQQNGATVAQLRQRVTSDGSTFDEFRASIREEMLLQRLRQRFAQGRINVSEAEIEAAMAATAATGQQFHLAHILVALPEGATPEQIATAQKKIEGVKALIDKGEMDFAAAAVRYSDSPNALEGGDLGWRSSDEIPSAFARLVQNMQPGQVTDPIRGPSGFQLLRVVEVRDASQAPAQMVTQYHGRHILIRVGEGKSDDQARAEAETLAARLAGGADFAELARASSQDQNSAARGGDLGWFTPEEFGPEFGAQVTLLQDNQVSKPFRTQAGWHVLQRLGTRQANVGDANKRAQVAETIGRRKLEDEWNRFLRELRGEAYVDMRVGNASTTTNAPATPAATGG</sequence>
<dbReference type="SUPFAM" id="SSF109998">
    <property type="entry name" value="Triger factor/SurA peptide-binding domain-like"/>
    <property type="match status" value="1"/>
</dbReference>
<evidence type="ECO:0000313" key="10">
    <source>
        <dbReference type="Proteomes" id="UP000643403"/>
    </source>
</evidence>
<dbReference type="Pfam" id="PF00639">
    <property type="entry name" value="Rotamase"/>
    <property type="match status" value="2"/>
</dbReference>
<evidence type="ECO:0000256" key="5">
    <source>
        <dbReference type="ARBA" id="ARBA00023186"/>
    </source>
</evidence>
<comment type="subcellular location">
    <subcellularLocation>
        <location evidence="7">Periplasm</location>
    </subcellularLocation>
    <text evidence="7">Is capable of associating with the outer membrane.</text>
</comment>
<reference evidence="10" key="1">
    <citation type="journal article" date="2019" name="Int. J. Syst. Evol. Microbiol.">
        <title>The Global Catalogue of Microorganisms (GCM) 10K type strain sequencing project: providing services to taxonomists for standard genome sequencing and annotation.</title>
        <authorList>
            <consortium name="The Broad Institute Genomics Platform"/>
            <consortium name="The Broad Institute Genome Sequencing Center for Infectious Disease"/>
            <person name="Wu L."/>
            <person name="Ma J."/>
        </authorList>
    </citation>
    <scope>NUCLEOTIDE SEQUENCE [LARGE SCALE GENOMIC DNA]</scope>
    <source>
        <strain evidence="10">KCTC 22558</strain>
    </source>
</reference>
<feature type="signal peptide" evidence="7">
    <location>
        <begin position="1"/>
        <end position="32"/>
    </location>
</feature>
<dbReference type="InterPro" id="IPR046357">
    <property type="entry name" value="PPIase_dom_sf"/>
</dbReference>
<dbReference type="InterPro" id="IPR027304">
    <property type="entry name" value="Trigger_fact/SurA_dom_sf"/>
</dbReference>
<dbReference type="PANTHER" id="PTHR47637">
    <property type="entry name" value="CHAPERONE SURA"/>
    <property type="match status" value="1"/>
</dbReference>
<comment type="function">
    <text evidence="7">Chaperone involved in the correct folding and assembly of outer membrane proteins. Recognizes specific patterns of aromatic residues and the orientation of their side chains, which are found more frequently in integral outer membrane proteins. May act in both early periplasmic and late outer membrane-associated steps of protein maturation.</text>
</comment>
<name>A0ABQ3BNU2_9GAMM</name>
<keyword evidence="2 7" id="KW-0677">Repeat</keyword>
<dbReference type="PROSITE" id="PS01096">
    <property type="entry name" value="PPIC_PPIASE_1"/>
    <property type="match status" value="1"/>
</dbReference>
<evidence type="ECO:0000259" key="8">
    <source>
        <dbReference type="PROSITE" id="PS50198"/>
    </source>
</evidence>
<dbReference type="Proteomes" id="UP000643403">
    <property type="component" value="Unassembled WGS sequence"/>
</dbReference>
<dbReference type="InterPro" id="IPR000297">
    <property type="entry name" value="PPIase_PpiC"/>
</dbReference>
<comment type="domain">
    <text evidence="7">The PPIase activity resides only in the second parvulin domain. The N-terminal region and the C-terminal tail are necessary and sufficient for the chaperone activity of SurA. The PPIase activity is dispensable for SurA to function as a chaperone. The N-terminal region and the C-terminal tail are also required for porin recognition.</text>
</comment>
<gene>
    <name evidence="7 9" type="primary">surA</name>
    <name evidence="9" type="ORF">GCM10008101_01450</name>
</gene>
<dbReference type="Gene3D" id="3.10.50.40">
    <property type="match status" value="2"/>
</dbReference>
<evidence type="ECO:0000256" key="6">
    <source>
        <dbReference type="ARBA" id="ARBA00023235"/>
    </source>
</evidence>
<dbReference type="PROSITE" id="PS50198">
    <property type="entry name" value="PPIC_PPIASE_2"/>
    <property type="match status" value="2"/>
</dbReference>
<evidence type="ECO:0000313" key="9">
    <source>
        <dbReference type="EMBL" id="GGZ52095.1"/>
    </source>
</evidence>
<dbReference type="SUPFAM" id="SSF54534">
    <property type="entry name" value="FKBP-like"/>
    <property type="match status" value="2"/>
</dbReference>